<feature type="compositionally biased region" description="Low complexity" evidence="1">
    <location>
        <begin position="1"/>
        <end position="13"/>
    </location>
</feature>
<protein>
    <submittedName>
        <fullName evidence="3">Uncharacterized protein</fullName>
    </submittedName>
</protein>
<feature type="transmembrane region" description="Helical" evidence="2">
    <location>
        <begin position="32"/>
        <end position="50"/>
    </location>
</feature>
<evidence type="ECO:0000313" key="4">
    <source>
        <dbReference type="Proteomes" id="UP000443582"/>
    </source>
</evidence>
<keyword evidence="4" id="KW-1185">Reference proteome</keyword>
<comment type="caution">
    <text evidence="3">The sequence shown here is derived from an EMBL/GenBank/DDBJ whole genome shotgun (WGS) entry which is preliminary data.</text>
</comment>
<dbReference type="EMBL" id="QDKL01000001">
    <property type="protein sequence ID" value="RZF23274.1"/>
    <property type="molecule type" value="Genomic_DNA"/>
</dbReference>
<accession>A0ABY0IP81</accession>
<reference evidence="4" key="1">
    <citation type="journal article" date="2019" name="Int. J. Syst. Evol. Microbiol.">
        <title>Halobacteriovorax valvorus sp. nov., a novel prokaryotic predator isolated from coastal seawater of China.</title>
        <authorList>
            <person name="Chen M.-X."/>
        </authorList>
    </citation>
    <scope>NUCLEOTIDE SEQUENCE [LARGE SCALE GENOMIC DNA]</scope>
    <source>
        <strain evidence="4">BL9</strain>
    </source>
</reference>
<keyword evidence="2" id="KW-1133">Transmembrane helix</keyword>
<gene>
    <name evidence="3" type="ORF">DAY19_05760</name>
</gene>
<feature type="region of interest" description="Disordered" evidence="1">
    <location>
        <begin position="1"/>
        <end position="22"/>
    </location>
</feature>
<name>A0ABY0IP81_9BACT</name>
<evidence type="ECO:0000256" key="1">
    <source>
        <dbReference type="SAM" id="MobiDB-lite"/>
    </source>
</evidence>
<keyword evidence="2" id="KW-0812">Transmembrane</keyword>
<evidence type="ECO:0000313" key="3">
    <source>
        <dbReference type="EMBL" id="RZF23274.1"/>
    </source>
</evidence>
<proteinExistence type="predicted"/>
<dbReference type="Proteomes" id="UP000443582">
    <property type="component" value="Unassembled WGS sequence"/>
</dbReference>
<dbReference type="RefSeq" id="WP_114706220.1">
    <property type="nucleotide sequence ID" value="NZ_QDKL01000001.1"/>
</dbReference>
<evidence type="ECO:0000256" key="2">
    <source>
        <dbReference type="SAM" id="Phobius"/>
    </source>
</evidence>
<organism evidence="3 4">
    <name type="scientific">Halobacteriovorax vibrionivorans</name>
    <dbReference type="NCBI Taxonomy" id="2152716"/>
    <lineage>
        <taxon>Bacteria</taxon>
        <taxon>Pseudomonadati</taxon>
        <taxon>Bdellovibrionota</taxon>
        <taxon>Bacteriovoracia</taxon>
        <taxon>Bacteriovoracales</taxon>
        <taxon>Halobacteriovoraceae</taxon>
        <taxon>Halobacteriovorax</taxon>
    </lineage>
</organism>
<keyword evidence="2" id="KW-0472">Membrane</keyword>
<sequence>MSENTNTNTTTETQASKKEPLPVKDGQFTAKTTWIIGFLILMLLVLKTFIYTKDKKRHGK</sequence>